<accession>A0A078AXJ8</accession>
<dbReference type="OrthoDB" id="407343at2759"/>
<keyword evidence="3" id="KW-1185">Reference proteome</keyword>
<organism evidence="2 3">
    <name type="scientific">Stylonychia lemnae</name>
    <name type="common">Ciliate</name>
    <dbReference type="NCBI Taxonomy" id="5949"/>
    <lineage>
        <taxon>Eukaryota</taxon>
        <taxon>Sar</taxon>
        <taxon>Alveolata</taxon>
        <taxon>Ciliophora</taxon>
        <taxon>Intramacronucleata</taxon>
        <taxon>Spirotrichea</taxon>
        <taxon>Stichotrichia</taxon>
        <taxon>Sporadotrichida</taxon>
        <taxon>Oxytrichidae</taxon>
        <taxon>Stylonychinae</taxon>
        <taxon>Stylonychia</taxon>
    </lineage>
</organism>
<feature type="region of interest" description="Disordered" evidence="1">
    <location>
        <begin position="318"/>
        <end position="342"/>
    </location>
</feature>
<feature type="region of interest" description="Disordered" evidence="1">
    <location>
        <begin position="161"/>
        <end position="229"/>
    </location>
</feature>
<reference evidence="2 3" key="1">
    <citation type="submission" date="2014-06" db="EMBL/GenBank/DDBJ databases">
        <authorList>
            <person name="Swart Estienne"/>
        </authorList>
    </citation>
    <scope>NUCLEOTIDE SEQUENCE [LARGE SCALE GENOMIC DNA]</scope>
    <source>
        <strain evidence="2 3">130c</strain>
    </source>
</reference>
<feature type="region of interest" description="Disordered" evidence="1">
    <location>
        <begin position="1"/>
        <end position="27"/>
    </location>
</feature>
<feature type="compositionally biased region" description="Polar residues" evidence="1">
    <location>
        <begin position="161"/>
        <end position="203"/>
    </location>
</feature>
<sequence length="806" mass="94184">MGQNNSFSQDANDKEIKETTNQTDLADHVQKIQDRNQYPKNGHASFYNDQNQPILDYHNNQIKKTHNDGNQNGQAMSQSIPNLKSFVESRMNNEDEEVQRGSDVNLKKPQFQRHGAKVLKNDGNYKKNLFSAMTTRVIRQQQEQQLNNSQLYSQRSLTSLHNHNINNNSETKTALQRSQSPNNIYNPYQNGLQLDNETFNSPGTMKKQYSAGANQSEQDQKQFQFSKQKQHELNLSIQLPSQDYQFSQMNQNQALPLQQSSLNNFGMNKYSYDQQMSSSFSLQPTYINGGYSYQDQTSDQFATSYLQKQLITNYEKARNLDLQQRQRKSPDRGKPNQLRNEQQVKYESLNLSRLPHANGGIQVEKARSQNSYQQILMDVQYLQEQYSTPQLQIQTSQLSANKEREQQPTHYKIKIKGNGNKQDQSILMMSTRKSTQHFYQKREIQFGGNNCPLDNQIVMTILLFDMQNFRKYICLTPQWHHSILEAMDEYFKQVECNFVMKNYEYILFKKSYTNSSLIHFCGQKGIRVDRVLVCEVLNNAKMLNKCLRISYSFKYLQKDKVSQSFYADYKMDVKKANSERIVWIHKDEQEQLNQQRQYQFSPDVAQIISRPYIQPITQICQKDTIEIAINLYCLQGIVDIESLEWLDCDMTIPPKENVISYDKDVKMRAAKDKAQKIYCDMSRICELEDAVVEWYDSRYFQRQKELINLDFLFDLFTIKKYECAGIDGLISKIQLQATKEGRLVNEFLGIPLVVKDTKAKNNSRRIDDDLGLVNEVKRLGLLIDRYVDLELRIGDTLVIYISRGQL</sequence>
<protein>
    <submittedName>
        <fullName evidence="2">Uncharacterized protein</fullName>
    </submittedName>
</protein>
<evidence type="ECO:0000313" key="3">
    <source>
        <dbReference type="Proteomes" id="UP000039865"/>
    </source>
</evidence>
<proteinExistence type="predicted"/>
<dbReference type="AlphaFoldDB" id="A0A078AXJ8"/>
<feature type="compositionally biased region" description="Low complexity" evidence="1">
    <location>
        <begin position="215"/>
        <end position="227"/>
    </location>
</feature>
<gene>
    <name evidence="2" type="primary">Contig9461.g10123</name>
    <name evidence="2" type="ORF">STYLEM_15053</name>
</gene>
<name>A0A078AXJ8_STYLE</name>
<evidence type="ECO:0000313" key="2">
    <source>
        <dbReference type="EMBL" id="CDW85962.1"/>
    </source>
</evidence>
<feature type="compositionally biased region" description="Polar residues" evidence="1">
    <location>
        <begin position="1"/>
        <end position="10"/>
    </location>
</feature>
<dbReference type="InParanoid" id="A0A078AXJ8"/>
<dbReference type="EMBL" id="CCKQ01014212">
    <property type="protein sequence ID" value="CDW85962.1"/>
    <property type="molecule type" value="Genomic_DNA"/>
</dbReference>
<evidence type="ECO:0000256" key="1">
    <source>
        <dbReference type="SAM" id="MobiDB-lite"/>
    </source>
</evidence>
<dbReference type="Proteomes" id="UP000039865">
    <property type="component" value="Unassembled WGS sequence"/>
</dbReference>